<keyword evidence="3 4" id="KW-0862">Zinc</keyword>
<feature type="compositionally biased region" description="Basic and acidic residues" evidence="5">
    <location>
        <begin position="138"/>
        <end position="156"/>
    </location>
</feature>
<protein>
    <submittedName>
        <fullName evidence="7">C3H1-type domain-containing protein</fullName>
    </submittedName>
</protein>
<feature type="compositionally biased region" description="Acidic residues" evidence="5">
    <location>
        <begin position="26"/>
        <end position="59"/>
    </location>
</feature>
<feature type="compositionally biased region" description="Polar residues" evidence="5">
    <location>
        <begin position="457"/>
        <end position="479"/>
    </location>
</feature>
<feature type="zinc finger region" description="C3H1-type" evidence="4">
    <location>
        <begin position="260"/>
        <end position="287"/>
    </location>
</feature>
<comment type="caution">
    <text evidence="7">The sequence shown here is derived from an EMBL/GenBank/DDBJ whole genome shotgun (WGS) entry which is preliminary data.</text>
</comment>
<evidence type="ECO:0000256" key="5">
    <source>
        <dbReference type="SAM" id="MobiDB-lite"/>
    </source>
</evidence>
<feature type="region of interest" description="Disordered" evidence="5">
    <location>
        <begin position="1"/>
        <end position="77"/>
    </location>
</feature>
<dbReference type="PANTHER" id="PTHR36886">
    <property type="entry name" value="PROTEIN FRIGIDA-ESSENTIAL 1"/>
    <property type="match status" value="1"/>
</dbReference>
<feature type="region of interest" description="Disordered" evidence="5">
    <location>
        <begin position="455"/>
        <end position="485"/>
    </location>
</feature>
<evidence type="ECO:0000256" key="1">
    <source>
        <dbReference type="ARBA" id="ARBA00022723"/>
    </source>
</evidence>
<dbReference type="GO" id="GO:0008270">
    <property type="term" value="F:zinc ion binding"/>
    <property type="evidence" value="ECO:0007669"/>
    <property type="project" value="UniProtKB-KW"/>
</dbReference>
<dbReference type="InterPro" id="IPR000571">
    <property type="entry name" value="Znf_CCCH"/>
</dbReference>
<feature type="domain" description="C3H1-type" evidence="6">
    <location>
        <begin position="260"/>
        <end position="287"/>
    </location>
</feature>
<evidence type="ECO:0000256" key="3">
    <source>
        <dbReference type="ARBA" id="ARBA00022833"/>
    </source>
</evidence>
<dbReference type="Gene3D" id="4.10.1000.10">
    <property type="entry name" value="Zinc finger, CCCH-type"/>
    <property type="match status" value="1"/>
</dbReference>
<keyword evidence="1 4" id="KW-0479">Metal-binding</keyword>
<feature type="region of interest" description="Disordered" evidence="5">
    <location>
        <begin position="606"/>
        <end position="654"/>
    </location>
</feature>
<reference evidence="7" key="1">
    <citation type="submission" date="2023-02" db="EMBL/GenBank/DDBJ databases">
        <title>Genome of toxic invasive species Heracleum sosnowskyi carries increased number of genes despite the absence of recent whole-genome duplications.</title>
        <authorList>
            <person name="Schelkunov M."/>
            <person name="Shtratnikova V."/>
            <person name="Makarenko M."/>
            <person name="Klepikova A."/>
            <person name="Omelchenko D."/>
            <person name="Novikova G."/>
            <person name="Obukhova E."/>
            <person name="Bogdanov V."/>
            <person name="Penin A."/>
            <person name="Logacheva M."/>
        </authorList>
    </citation>
    <scope>NUCLEOTIDE SEQUENCE</scope>
    <source>
        <strain evidence="7">Hsosn_3</strain>
        <tissue evidence="7">Leaf</tissue>
    </source>
</reference>
<keyword evidence="8" id="KW-1185">Reference proteome</keyword>
<dbReference type="SUPFAM" id="SSF90229">
    <property type="entry name" value="CCCH zinc finger"/>
    <property type="match status" value="1"/>
</dbReference>
<dbReference type="Pfam" id="PF00642">
    <property type="entry name" value="zf-CCCH"/>
    <property type="match status" value="1"/>
</dbReference>
<dbReference type="PROSITE" id="PS50103">
    <property type="entry name" value="ZF_C3H1"/>
    <property type="match status" value="1"/>
</dbReference>
<gene>
    <name evidence="7" type="ORF">POM88_031534</name>
</gene>
<organism evidence="7 8">
    <name type="scientific">Heracleum sosnowskyi</name>
    <dbReference type="NCBI Taxonomy" id="360622"/>
    <lineage>
        <taxon>Eukaryota</taxon>
        <taxon>Viridiplantae</taxon>
        <taxon>Streptophyta</taxon>
        <taxon>Embryophyta</taxon>
        <taxon>Tracheophyta</taxon>
        <taxon>Spermatophyta</taxon>
        <taxon>Magnoliopsida</taxon>
        <taxon>eudicotyledons</taxon>
        <taxon>Gunneridae</taxon>
        <taxon>Pentapetalae</taxon>
        <taxon>asterids</taxon>
        <taxon>campanulids</taxon>
        <taxon>Apiales</taxon>
        <taxon>Apiaceae</taxon>
        <taxon>Apioideae</taxon>
        <taxon>apioid superclade</taxon>
        <taxon>Tordylieae</taxon>
        <taxon>Tordyliinae</taxon>
        <taxon>Heracleum</taxon>
    </lineage>
</organism>
<reference evidence="7" key="2">
    <citation type="submission" date="2023-05" db="EMBL/GenBank/DDBJ databases">
        <authorList>
            <person name="Schelkunov M.I."/>
        </authorList>
    </citation>
    <scope>NUCLEOTIDE SEQUENCE</scope>
    <source>
        <strain evidence="7">Hsosn_3</strain>
        <tissue evidence="7">Leaf</tissue>
    </source>
</reference>
<name>A0AAD8HZ15_9APIA</name>
<accession>A0AAD8HZ15</accession>
<dbReference type="Proteomes" id="UP001237642">
    <property type="component" value="Unassembled WGS sequence"/>
</dbReference>
<keyword evidence="2 4" id="KW-0863">Zinc-finger</keyword>
<evidence type="ECO:0000313" key="7">
    <source>
        <dbReference type="EMBL" id="KAK1375341.1"/>
    </source>
</evidence>
<dbReference type="AlphaFoldDB" id="A0AAD8HZ15"/>
<feature type="compositionally biased region" description="Basic and acidic residues" evidence="5">
    <location>
        <begin position="68"/>
        <end position="77"/>
    </location>
</feature>
<dbReference type="EMBL" id="JAUIZM010000007">
    <property type="protein sequence ID" value="KAK1375341.1"/>
    <property type="molecule type" value="Genomic_DNA"/>
</dbReference>
<proteinExistence type="predicted"/>
<dbReference type="PANTHER" id="PTHR36886:SF3">
    <property type="entry name" value="PROTEIN FRIGIDA-ESSENTIAL 1"/>
    <property type="match status" value="1"/>
</dbReference>
<evidence type="ECO:0000256" key="4">
    <source>
        <dbReference type="PROSITE-ProRule" id="PRU00723"/>
    </source>
</evidence>
<dbReference type="InterPro" id="IPR052650">
    <property type="entry name" value="Zinc_finger_CCCH"/>
</dbReference>
<feature type="compositionally biased region" description="Polar residues" evidence="5">
    <location>
        <begin position="626"/>
        <end position="637"/>
    </location>
</feature>
<feature type="region of interest" description="Disordered" evidence="5">
    <location>
        <begin position="122"/>
        <end position="164"/>
    </location>
</feature>
<evidence type="ECO:0000259" key="6">
    <source>
        <dbReference type="PROSITE" id="PS50103"/>
    </source>
</evidence>
<dbReference type="InterPro" id="IPR036855">
    <property type="entry name" value="Znf_CCCH_sf"/>
</dbReference>
<evidence type="ECO:0000313" key="8">
    <source>
        <dbReference type="Proteomes" id="UP001237642"/>
    </source>
</evidence>
<evidence type="ECO:0000256" key="2">
    <source>
        <dbReference type="ARBA" id="ARBA00022771"/>
    </source>
</evidence>
<sequence>MPSPVPDSNRPAAATNHSDSDHQSLDDDEEYEEIEVEEETEVEEDETEAEDDDDDDFGEDLSPVNQDQTHDASRDFIVMGHEDQSHSVSVTQENAVKVISRDLHEVKGDRGAHISDQMDVVEGKDSDNNHVNLPCPELGKDEIGTRSGDHRFKESKPLSGTRTPKDYVEHKKTVLPNGHGILTAQTTESASSAEFSAAVFVKDNLSGRTTGLYYSEEEKKYHRLQTEDFKLNEPRFSRLDFPMVKPSILSPGLGFKDGTDKPAVICDFFAKGWCIKGKSCRFLHASNVTPQQHAIADPSNKTERQTSEGSDCSSKKPRLVTSPDEEAPAVGTSSLLDRVLSHELGQSSKWKNESEKVSPYKDISSSAGREYLRGENWQLNNHGKHGSEEMAAKRSPFLLDERMPPFRHSWETNFNSGTLPPTHISSWTRSTLPFGSTWNSDPLRSHNCLDVEREYGTSRSASLQKTSSPFSGSESNNPSRMPVTGDSRYTVKSITEMSSYNWEPSPPFRPSYALTQRLLSSVIQYDPIRDSIEQSKSADVYSRFSGAGRDSFGPGYNFLEQSPGGHHNILHNNLNKKNHEKDLFLAEIGTPVSAITEMKNRIAGPHEEKLLGSSQLQDIRKRDAPNTENDYATQTDRSGQKLKSGDMAGQSSEMEVDVKVSEDMAKEAKALKHFRAALIDFVKELVKPTWREGNLSKDAHNNIVKRSVNRVLSTVPTHQIPSTSESVELYLSSSESKIAKLVEGYIDKFGKP</sequence>
<feature type="region of interest" description="Disordered" evidence="5">
    <location>
        <begin position="291"/>
        <end position="334"/>
    </location>
</feature>